<dbReference type="Gene3D" id="1.10.1530.10">
    <property type="match status" value="1"/>
</dbReference>
<dbReference type="SUPFAM" id="SSF89733">
    <property type="entry name" value="L-sulfolactate dehydrogenase-like"/>
    <property type="match status" value="1"/>
</dbReference>
<evidence type="ECO:0000256" key="1">
    <source>
        <dbReference type="ARBA" id="ARBA00006056"/>
    </source>
</evidence>
<dbReference type="PANTHER" id="PTHR11091">
    <property type="entry name" value="OXIDOREDUCTASE-RELATED"/>
    <property type="match status" value="1"/>
</dbReference>
<reference evidence="4" key="1">
    <citation type="submission" date="2016-11" db="EMBL/GenBank/DDBJ databases">
        <title>Mesorhizobium oceanicum sp. nov., isolated from deep seawater in South China Sea.</title>
        <authorList>
            <person name="Fu G.-Y."/>
        </authorList>
    </citation>
    <scope>NUCLEOTIDE SEQUENCE [LARGE SCALE GENOMIC DNA]</scope>
    <source>
        <strain evidence="4">B7</strain>
    </source>
</reference>
<dbReference type="STRING" id="1670800.BSQ44_09720"/>
<name>A0A1L3SQJ6_9HYPH</name>
<dbReference type="InterPro" id="IPR043144">
    <property type="entry name" value="Mal/L-sulf/L-lact_DH-like_ah"/>
</dbReference>
<dbReference type="OrthoDB" id="9811519at2"/>
<sequence length="352" mass="35823">MTANGENDRITVEAGRARAFLADLFSAAGVTGDAAALVADGLIEADLQGVPSHGLLQAPTYLRRLRAGTIDGKGTLSLVHSSAAVTVYDAGLALGHAVAKGAMDRAVETARTHGLAAVAVRTATHFGVAGRHARVAAEAGMIGIVMCNTRPMLAAPGGTGAVVGNNPLAIAIPVAGREPIVFDMAMSAVAMGRIRLAAQRGEAIPPDWALDASGQPTTDAAAALRGVLRPAAGAKGYGLALMVDFLCALSGGSVLGEIASMYGDPSAPSDCSWLFLTIDPAHFGLTQPYPERIAGLAASILAAPGEASLPGDRKLRAERQSLGKVVVPRTLADELERLAAEFGSSARLRTPA</sequence>
<gene>
    <name evidence="3" type="ORF">BSQ44_09720</name>
</gene>
<dbReference type="KEGG" id="meso:BSQ44_09720"/>
<dbReference type="InterPro" id="IPR043143">
    <property type="entry name" value="Mal/L-sulf/L-lact_DH-like_NADP"/>
</dbReference>
<keyword evidence="4" id="KW-1185">Reference proteome</keyword>
<dbReference type="InterPro" id="IPR003767">
    <property type="entry name" value="Malate/L-lactate_DH-like"/>
</dbReference>
<protein>
    <recommendedName>
        <fullName evidence="5">Lactate dehydrogenase</fullName>
    </recommendedName>
</protein>
<dbReference type="RefSeq" id="WP_072603467.1">
    <property type="nucleotide sequence ID" value="NZ_CP018171.1"/>
</dbReference>
<evidence type="ECO:0000256" key="2">
    <source>
        <dbReference type="ARBA" id="ARBA00023002"/>
    </source>
</evidence>
<comment type="similarity">
    <text evidence="1">Belongs to the LDH2/MDH2 oxidoreductase family.</text>
</comment>
<keyword evidence="2" id="KW-0560">Oxidoreductase</keyword>
<accession>A0A1L3SQJ6</accession>
<evidence type="ECO:0000313" key="4">
    <source>
        <dbReference type="Proteomes" id="UP000182840"/>
    </source>
</evidence>
<dbReference type="GO" id="GO:0016491">
    <property type="term" value="F:oxidoreductase activity"/>
    <property type="evidence" value="ECO:0007669"/>
    <property type="project" value="UniProtKB-KW"/>
</dbReference>
<dbReference type="AlphaFoldDB" id="A0A1L3SQJ6"/>
<dbReference type="InterPro" id="IPR036111">
    <property type="entry name" value="Mal/L-sulfo/L-lacto_DH-like_sf"/>
</dbReference>
<organism evidence="3 4">
    <name type="scientific">Aquibium oceanicum</name>
    <dbReference type="NCBI Taxonomy" id="1670800"/>
    <lineage>
        <taxon>Bacteria</taxon>
        <taxon>Pseudomonadati</taxon>
        <taxon>Pseudomonadota</taxon>
        <taxon>Alphaproteobacteria</taxon>
        <taxon>Hyphomicrobiales</taxon>
        <taxon>Phyllobacteriaceae</taxon>
        <taxon>Aquibium</taxon>
    </lineage>
</organism>
<dbReference type="PANTHER" id="PTHR11091:SF0">
    <property type="entry name" value="MALATE DEHYDROGENASE"/>
    <property type="match status" value="1"/>
</dbReference>
<dbReference type="Pfam" id="PF02615">
    <property type="entry name" value="Ldh_2"/>
    <property type="match status" value="1"/>
</dbReference>
<dbReference type="EMBL" id="CP018171">
    <property type="protein sequence ID" value="APH71615.1"/>
    <property type="molecule type" value="Genomic_DNA"/>
</dbReference>
<dbReference type="Gene3D" id="3.30.1370.60">
    <property type="entry name" value="Hypothetical oxidoreductase yiak, domain 2"/>
    <property type="match status" value="1"/>
</dbReference>
<evidence type="ECO:0008006" key="5">
    <source>
        <dbReference type="Google" id="ProtNLM"/>
    </source>
</evidence>
<evidence type="ECO:0000313" key="3">
    <source>
        <dbReference type="EMBL" id="APH71615.1"/>
    </source>
</evidence>
<proteinExistence type="inferred from homology"/>
<dbReference type="Proteomes" id="UP000182840">
    <property type="component" value="Chromosome"/>
</dbReference>